<dbReference type="PANTHER" id="PTHR21043:SF0">
    <property type="entry name" value="MITOCHONDRIAL ASSEMBLY OF RIBOSOMAL LARGE SUBUNIT PROTEIN 1"/>
    <property type="match status" value="1"/>
</dbReference>
<dbReference type="AlphaFoldDB" id="R4FM08"/>
<dbReference type="GO" id="GO:0043023">
    <property type="term" value="F:ribosomal large subunit binding"/>
    <property type="evidence" value="ECO:0007669"/>
    <property type="project" value="TreeGrafter"/>
</dbReference>
<proteinExistence type="evidence at transcript level"/>
<dbReference type="GeneID" id="141455648"/>
<dbReference type="HAMAP" id="MF_01477">
    <property type="entry name" value="Iojap_RsfS"/>
    <property type="match status" value="1"/>
</dbReference>
<name>R4FM08_RHOPR</name>
<evidence type="ECO:0000313" key="4">
    <source>
        <dbReference type="Proteomes" id="UP000015103"/>
    </source>
</evidence>
<dbReference type="GO" id="GO:0017148">
    <property type="term" value="P:negative regulation of translation"/>
    <property type="evidence" value="ECO:0007669"/>
    <property type="project" value="TreeGrafter"/>
</dbReference>
<reference evidence="2" key="1">
    <citation type="submission" date="2013-04" db="EMBL/GenBank/DDBJ databases">
        <title>An insight into the transcriptome of the digestive tract of the blood sucking bug, Rhodnius prolixus.</title>
        <authorList>
            <person name="Ribeiro J.M.C."/>
            <person name="Genta F.A."/>
            <person name="Sorgine M.H.F."/>
            <person name="Paiva-Silva G.O."/>
            <person name="Majerowicz D."/>
            <person name="Medeiros M."/>
            <person name="Koerich L."/>
            <person name="Terra W.R."/>
            <person name="Ferreira C."/>
            <person name="Pimentel A.C."/>
            <person name="Bisch P.M."/>
            <person name="Diniz M.M.P."/>
            <person name="Nascimento R."/>
            <person name="Salmon D."/>
            <person name="Silber A.M."/>
            <person name="Alves M."/>
            <person name="Oliveira M.F."/>
            <person name="Gondim K.C."/>
            <person name="Silva Neto M.A.C."/>
            <person name="Atella G.C."/>
            <person name="Araujo H."/>
            <person name="Dias F.S."/>
            <person name="Polycarpo C.R."/>
            <person name="Fampa P."/>
            <person name="Melo A.C."/>
            <person name="Tanaka A.S."/>
            <person name="Balczun C."/>
            <person name="Oliveira J.H.M."/>
            <person name="Goncalves R."/>
            <person name="Lazoski C."/>
            <person name="Pereira M.A."/>
            <person name="Rivera-Pomar R."/>
            <person name="Diambra L."/>
            <person name="Schaub G.A."/>
            <person name="Garcia E.S."/>
            <person name="Azambuja P."/>
            <person name="Braz G.R.C."/>
            <person name="Oliveira P.L."/>
        </authorList>
    </citation>
    <scope>NUCLEOTIDE SEQUENCE</scope>
</reference>
<sequence length="236" mass="27040">MFISTLGICFKKLYSSSSKFRLSKNIRCFSHENNQQDPPQDFAKKYKVFKDEDADIIFDVEEERLKKQKGVEVLNENERTSLDQNICEHSTEKIDVQELVEYIKSNKGQKVVVIKIPPDLKYADLMIICSGSSRRHINGVAELIRKHFKHKLGATARAPLLEGVNSEWVALDLGNVIVHLMMDPVRKVYDLESLWGIGPKYDLKLNTKDNEVIELLKSHSISLDDLNPARSKPVMK</sequence>
<evidence type="ECO:0000313" key="3">
    <source>
        <dbReference type="EnsemblMetazoa" id="RPRC013780-PA"/>
    </source>
</evidence>
<dbReference type="InterPro" id="IPR043519">
    <property type="entry name" value="NT_sf"/>
</dbReference>
<evidence type="ECO:0000313" key="2">
    <source>
        <dbReference type="EMBL" id="JAA75601.1"/>
    </source>
</evidence>
<organism evidence="2">
    <name type="scientific">Rhodnius prolixus</name>
    <name type="common">Triatomid bug</name>
    <dbReference type="NCBI Taxonomy" id="13249"/>
    <lineage>
        <taxon>Eukaryota</taxon>
        <taxon>Metazoa</taxon>
        <taxon>Ecdysozoa</taxon>
        <taxon>Arthropoda</taxon>
        <taxon>Hexapoda</taxon>
        <taxon>Insecta</taxon>
        <taxon>Pterygota</taxon>
        <taxon>Neoptera</taxon>
        <taxon>Paraneoptera</taxon>
        <taxon>Hemiptera</taxon>
        <taxon>Heteroptera</taxon>
        <taxon>Panheteroptera</taxon>
        <taxon>Cimicomorpha</taxon>
        <taxon>Reduviidae</taxon>
        <taxon>Triatominae</taxon>
        <taxon>Rhodnius</taxon>
    </lineage>
</organism>
<dbReference type="Pfam" id="PF02410">
    <property type="entry name" value="RsfS"/>
    <property type="match status" value="1"/>
</dbReference>
<dbReference type="Gene3D" id="3.30.460.10">
    <property type="entry name" value="Beta Polymerase, domain 2"/>
    <property type="match status" value="1"/>
</dbReference>
<keyword evidence="4" id="KW-1185">Reference proteome</keyword>
<dbReference type="PANTHER" id="PTHR21043">
    <property type="entry name" value="IOJAP SUPERFAMILY ORTHOLOG"/>
    <property type="match status" value="1"/>
</dbReference>
<dbReference type="EMBL" id="ACPB03011335">
    <property type="status" value="NOT_ANNOTATED_CDS"/>
    <property type="molecule type" value="Genomic_DNA"/>
</dbReference>
<protein>
    <submittedName>
        <fullName evidence="2 3">Uncharacterized protein</fullName>
    </submittedName>
</protein>
<dbReference type="OMA" id="WAIGPQY"/>
<dbReference type="InterPro" id="IPR004394">
    <property type="entry name" value="Iojap/RsfS/C7orf30"/>
</dbReference>
<dbReference type="EMBL" id="GAHY01001909">
    <property type="protein sequence ID" value="JAA75601.1"/>
    <property type="molecule type" value="mRNA"/>
</dbReference>
<dbReference type="InParanoid" id="R4FM08"/>
<dbReference type="Proteomes" id="UP000015103">
    <property type="component" value="Unassembled WGS sequence"/>
</dbReference>
<dbReference type="STRING" id="13249.R4FM08"/>
<dbReference type="HOGENOM" id="CLU_083446_1_0_1"/>
<dbReference type="FunCoup" id="R4FM08">
    <property type="interactions" value="514"/>
</dbReference>
<dbReference type="GO" id="GO:0005739">
    <property type="term" value="C:mitochondrion"/>
    <property type="evidence" value="ECO:0007669"/>
    <property type="project" value="TreeGrafter"/>
</dbReference>
<dbReference type="VEuPathDB" id="VectorBase:RPRC013780"/>
<dbReference type="GO" id="GO:0090071">
    <property type="term" value="P:negative regulation of ribosome biogenesis"/>
    <property type="evidence" value="ECO:0007669"/>
    <property type="project" value="TreeGrafter"/>
</dbReference>
<evidence type="ECO:0000256" key="1">
    <source>
        <dbReference type="ARBA" id="ARBA00010574"/>
    </source>
</evidence>
<comment type="similarity">
    <text evidence="1">Belongs to the Iojap/RsfS family.</text>
</comment>
<dbReference type="RefSeq" id="XP_073986978.1">
    <property type="nucleotide sequence ID" value="XM_074130877.1"/>
</dbReference>
<dbReference type="eggNOG" id="KOG3212">
    <property type="taxonomic scope" value="Eukaryota"/>
</dbReference>
<dbReference type="NCBIfam" id="TIGR00090">
    <property type="entry name" value="rsfS_iojap_ybeB"/>
    <property type="match status" value="1"/>
</dbReference>
<reference evidence="3" key="3">
    <citation type="submission" date="2015-05" db="UniProtKB">
        <authorList>
            <consortium name="EnsemblMetazoa"/>
        </authorList>
    </citation>
    <scope>IDENTIFICATION</scope>
</reference>
<accession>R4FM08</accession>
<dbReference type="EnsemblMetazoa" id="RPRC013780-RA">
    <property type="protein sequence ID" value="RPRC013780-PA"/>
    <property type="gene ID" value="RPRC013780"/>
</dbReference>
<dbReference type="SUPFAM" id="SSF81301">
    <property type="entry name" value="Nucleotidyltransferase"/>
    <property type="match status" value="1"/>
</dbReference>
<reference evidence="4" key="2">
    <citation type="submission" date="2015-04" db="EMBL/GenBank/DDBJ databases">
        <authorList>
            <person name="Wilson R.K."/>
            <person name="Warren W."/>
            <person name="Dotson E."/>
            <person name="Oliveira P.L."/>
        </authorList>
    </citation>
    <scope>NUCLEOTIDE SEQUENCE</scope>
</reference>